<keyword evidence="8" id="KW-1185">Reference proteome</keyword>
<dbReference type="PANTHER" id="PTHR36974:SF1">
    <property type="entry name" value="DOXX FAMILY MEMBRANE PROTEIN"/>
    <property type="match status" value="1"/>
</dbReference>
<evidence type="ECO:0000256" key="2">
    <source>
        <dbReference type="ARBA" id="ARBA00022692"/>
    </source>
</evidence>
<dbReference type="GO" id="GO:0016020">
    <property type="term" value="C:membrane"/>
    <property type="evidence" value="ECO:0007669"/>
    <property type="project" value="UniProtKB-SubCell"/>
</dbReference>
<dbReference type="RefSeq" id="WP_205260281.1">
    <property type="nucleotide sequence ID" value="NZ_JAERWK010000010.1"/>
</dbReference>
<evidence type="ECO:0000313" key="7">
    <source>
        <dbReference type="EMBL" id="MBM9467334.1"/>
    </source>
</evidence>
<feature type="transmembrane region" description="Helical" evidence="5">
    <location>
        <begin position="85"/>
        <end position="102"/>
    </location>
</feature>
<accession>A0A939C1N2</accession>
<protein>
    <recommendedName>
        <fullName evidence="6">Methylamine utilisation protein MauE domain-containing protein</fullName>
    </recommendedName>
</protein>
<feature type="domain" description="Methylamine utilisation protein MauE" evidence="6">
    <location>
        <begin position="24"/>
        <end position="96"/>
    </location>
</feature>
<dbReference type="PANTHER" id="PTHR36974">
    <property type="entry name" value="MEMBRANE PROTEIN-RELATED"/>
    <property type="match status" value="1"/>
</dbReference>
<feature type="transmembrane region" description="Helical" evidence="5">
    <location>
        <begin position="25"/>
        <end position="43"/>
    </location>
</feature>
<gene>
    <name evidence="7" type="ORF">JL106_08585</name>
</gene>
<evidence type="ECO:0000256" key="1">
    <source>
        <dbReference type="ARBA" id="ARBA00004141"/>
    </source>
</evidence>
<dbReference type="GO" id="GO:0030416">
    <property type="term" value="P:methylamine metabolic process"/>
    <property type="evidence" value="ECO:0007669"/>
    <property type="project" value="InterPro"/>
</dbReference>
<dbReference type="EMBL" id="JAERWK010000010">
    <property type="protein sequence ID" value="MBM9467334.1"/>
    <property type="molecule type" value="Genomic_DNA"/>
</dbReference>
<evidence type="ECO:0000256" key="4">
    <source>
        <dbReference type="ARBA" id="ARBA00023136"/>
    </source>
</evidence>
<proteinExistence type="predicted"/>
<keyword evidence="3 5" id="KW-1133">Transmembrane helix</keyword>
<organism evidence="7 8">
    <name type="scientific">Nakamurella leprariae</name>
    <dbReference type="NCBI Taxonomy" id="2803911"/>
    <lineage>
        <taxon>Bacteria</taxon>
        <taxon>Bacillati</taxon>
        <taxon>Actinomycetota</taxon>
        <taxon>Actinomycetes</taxon>
        <taxon>Nakamurellales</taxon>
        <taxon>Nakamurellaceae</taxon>
        <taxon>Nakamurella</taxon>
    </lineage>
</organism>
<evidence type="ECO:0000313" key="8">
    <source>
        <dbReference type="Proteomes" id="UP000663792"/>
    </source>
</evidence>
<dbReference type="Proteomes" id="UP000663792">
    <property type="component" value="Unassembled WGS sequence"/>
</dbReference>
<evidence type="ECO:0000256" key="3">
    <source>
        <dbReference type="ARBA" id="ARBA00022989"/>
    </source>
</evidence>
<evidence type="ECO:0000256" key="5">
    <source>
        <dbReference type="SAM" id="Phobius"/>
    </source>
</evidence>
<dbReference type="AlphaFoldDB" id="A0A939C1N2"/>
<name>A0A939C1N2_9ACTN</name>
<dbReference type="InterPro" id="IPR009908">
    <property type="entry name" value="Methylamine_util_MauE"/>
</dbReference>
<evidence type="ECO:0000259" key="6">
    <source>
        <dbReference type="Pfam" id="PF07291"/>
    </source>
</evidence>
<keyword evidence="2 5" id="KW-0812">Transmembrane</keyword>
<dbReference type="Pfam" id="PF07291">
    <property type="entry name" value="MauE"/>
    <property type="match status" value="1"/>
</dbReference>
<comment type="caution">
    <text evidence="7">The sequence shown here is derived from an EMBL/GenBank/DDBJ whole genome shotgun (WGS) entry which is preliminary data.</text>
</comment>
<sequence>MPLRSLTSRVRSAVSRADGPPKATATTWFMVALLGGAGVAHFVKPDTYQAFVPSWFPAAPTVVAVSGVAEIGCAGLLAMPATRRVGGWASAALMVGVFPANIDMAVTAVRHRVPAQAQALTLARLPLQLPLIWWSLKAAGVGPGRP</sequence>
<comment type="subcellular location">
    <subcellularLocation>
        <location evidence="1">Membrane</location>
        <topology evidence="1">Multi-pass membrane protein</topology>
    </subcellularLocation>
</comment>
<reference evidence="7" key="1">
    <citation type="submission" date="2021-01" db="EMBL/GenBank/DDBJ databases">
        <title>YIM 132084 draft genome.</title>
        <authorList>
            <person name="An D."/>
        </authorList>
    </citation>
    <scope>NUCLEOTIDE SEQUENCE</scope>
    <source>
        <strain evidence="7">YIM 132084</strain>
    </source>
</reference>
<feature type="transmembrane region" description="Helical" evidence="5">
    <location>
        <begin position="55"/>
        <end position="79"/>
    </location>
</feature>
<keyword evidence="4 5" id="KW-0472">Membrane</keyword>